<reference evidence="6" key="2">
    <citation type="submission" date="2016-10" db="EMBL/GenBank/DDBJ databases">
        <authorList>
            <person name="de Groot N.N."/>
        </authorList>
    </citation>
    <scope>NUCLEOTIDE SEQUENCE [LARGE SCALE GENOMIC DNA]</scope>
    <source>
        <strain evidence="6">DSM 17908</strain>
    </source>
</reference>
<dbReference type="STRING" id="351675.SAMN05421680_11116"/>
<proteinExistence type="predicted"/>
<feature type="domain" description="Orn/DAP/Arg decarboxylase 2 N-terminal" evidence="4">
    <location>
        <begin position="53"/>
        <end position="302"/>
    </location>
</feature>
<evidence type="ECO:0000256" key="1">
    <source>
        <dbReference type="ARBA" id="ARBA00001933"/>
    </source>
</evidence>
<dbReference type="InterPro" id="IPR029066">
    <property type="entry name" value="PLP-binding_barrel"/>
</dbReference>
<evidence type="ECO:0000313" key="8">
    <source>
        <dbReference type="Proteomes" id="UP000224607"/>
    </source>
</evidence>
<dbReference type="InterPro" id="IPR009006">
    <property type="entry name" value="Ala_racemase/Decarboxylase_C"/>
</dbReference>
<dbReference type="AlphaFoldDB" id="A0A1I3S812"/>
<organism evidence="6 7">
    <name type="scientific">Xenorhabdus mauleonii</name>
    <dbReference type="NCBI Taxonomy" id="351675"/>
    <lineage>
        <taxon>Bacteria</taxon>
        <taxon>Pseudomonadati</taxon>
        <taxon>Pseudomonadota</taxon>
        <taxon>Gammaproteobacteria</taxon>
        <taxon>Enterobacterales</taxon>
        <taxon>Morganellaceae</taxon>
        <taxon>Xenorhabdus</taxon>
    </lineage>
</organism>
<dbReference type="GO" id="GO:0008836">
    <property type="term" value="F:diaminopimelate decarboxylase activity"/>
    <property type="evidence" value="ECO:0007669"/>
    <property type="project" value="TreeGrafter"/>
</dbReference>
<feature type="active site" description="Proton donor" evidence="3">
    <location>
        <position position="370"/>
    </location>
</feature>
<dbReference type="PANTHER" id="PTHR43727:SF2">
    <property type="entry name" value="GROUP IV DECARBOXYLASE"/>
    <property type="match status" value="1"/>
</dbReference>
<evidence type="ECO:0000313" key="6">
    <source>
        <dbReference type="EMBL" id="SFJ54973.1"/>
    </source>
</evidence>
<dbReference type="RefSeq" id="WP_092511197.1">
    <property type="nucleotide sequence ID" value="NZ_CAWNQB010000004.1"/>
</dbReference>
<dbReference type="InterPro" id="IPR022657">
    <property type="entry name" value="De-COase2_CS"/>
</dbReference>
<comment type="cofactor">
    <cofactor evidence="1 3">
        <name>pyridoxal 5'-phosphate</name>
        <dbReference type="ChEBI" id="CHEBI:597326"/>
    </cofactor>
</comment>
<keyword evidence="8" id="KW-1185">Reference proteome</keyword>
<dbReference type="PRINTS" id="PR01179">
    <property type="entry name" value="ODADCRBXLASE"/>
</dbReference>
<reference evidence="5 8" key="3">
    <citation type="journal article" date="2017" name="Nat. Microbiol.">
        <title>Natural product diversity associated with the nematode symbionts Photorhabdus and Xenorhabdus.</title>
        <authorList>
            <person name="Tobias N.J."/>
            <person name="Wolff H."/>
            <person name="Djahanschiri B."/>
            <person name="Grundmann F."/>
            <person name="Kronenwerth M."/>
            <person name="Shi Y.M."/>
            <person name="Simonyi S."/>
            <person name="Grun P."/>
            <person name="Shapiro-Ilan D."/>
            <person name="Pidot S.J."/>
            <person name="Stinear T.P."/>
            <person name="Ebersberger I."/>
            <person name="Bode H.B."/>
        </authorList>
    </citation>
    <scope>NUCLEOTIDE SEQUENCE [LARGE SCALE GENOMIC DNA]</scope>
    <source>
        <strain evidence="5 8">DSM 17908</strain>
    </source>
</reference>
<dbReference type="InterPro" id="IPR002433">
    <property type="entry name" value="Orn_de-COase"/>
</dbReference>
<dbReference type="InterPro" id="IPR022644">
    <property type="entry name" value="De-COase2_N"/>
</dbReference>
<dbReference type="Proteomes" id="UP000224607">
    <property type="component" value="Unassembled WGS sequence"/>
</dbReference>
<evidence type="ECO:0000256" key="3">
    <source>
        <dbReference type="PIRSR" id="PIRSR600183-50"/>
    </source>
</evidence>
<dbReference type="GO" id="GO:0006596">
    <property type="term" value="P:polyamine biosynthetic process"/>
    <property type="evidence" value="ECO:0007669"/>
    <property type="project" value="InterPro"/>
</dbReference>
<dbReference type="EMBL" id="NITY01000012">
    <property type="protein sequence ID" value="PHM39091.1"/>
    <property type="molecule type" value="Genomic_DNA"/>
</dbReference>
<dbReference type="SUPFAM" id="SSF50621">
    <property type="entry name" value="Alanine racemase C-terminal domain-like"/>
    <property type="match status" value="1"/>
</dbReference>
<protein>
    <submittedName>
        <fullName evidence="5 6">Diaminopimelate decarboxylase</fullName>
    </submittedName>
</protein>
<dbReference type="InterPro" id="IPR017530">
    <property type="entry name" value="DCO2ase_PEP1"/>
</dbReference>
<dbReference type="EMBL" id="FORG01000011">
    <property type="protein sequence ID" value="SFJ54973.1"/>
    <property type="molecule type" value="Genomic_DNA"/>
</dbReference>
<dbReference type="PANTHER" id="PTHR43727">
    <property type="entry name" value="DIAMINOPIMELATE DECARBOXYLASE"/>
    <property type="match status" value="1"/>
</dbReference>
<dbReference type="Pfam" id="PF02784">
    <property type="entry name" value="Orn_Arg_deC_N"/>
    <property type="match status" value="1"/>
</dbReference>
<evidence type="ECO:0000256" key="2">
    <source>
        <dbReference type="ARBA" id="ARBA00022898"/>
    </source>
</evidence>
<evidence type="ECO:0000313" key="5">
    <source>
        <dbReference type="EMBL" id="PHM39091.1"/>
    </source>
</evidence>
<dbReference type="Gene3D" id="3.20.20.10">
    <property type="entry name" value="Alanine racemase"/>
    <property type="match status" value="1"/>
</dbReference>
<dbReference type="SUPFAM" id="SSF51419">
    <property type="entry name" value="PLP-binding barrel"/>
    <property type="match status" value="1"/>
</dbReference>
<name>A0A1I3S812_9GAMM</name>
<dbReference type="GO" id="GO:0009089">
    <property type="term" value="P:lysine biosynthetic process via diaminopimelate"/>
    <property type="evidence" value="ECO:0007669"/>
    <property type="project" value="TreeGrafter"/>
</dbReference>
<dbReference type="OrthoDB" id="9802147at2"/>
<feature type="modified residue" description="N6-(pyridoxal phosphate)lysine" evidence="3">
    <location>
        <position position="76"/>
    </location>
</feature>
<dbReference type="NCBIfam" id="TIGR03099">
    <property type="entry name" value="dCO2ase_PEP1"/>
    <property type="match status" value="1"/>
</dbReference>
<gene>
    <name evidence="6" type="ORF">SAMN05421680_11116</name>
    <name evidence="5" type="ORF">Xmau_02995</name>
</gene>
<dbReference type="CDD" id="cd06839">
    <property type="entry name" value="PLPDE_III_Btrk_like"/>
    <property type="match status" value="1"/>
</dbReference>
<evidence type="ECO:0000313" key="7">
    <source>
        <dbReference type="Proteomes" id="UP000198919"/>
    </source>
</evidence>
<dbReference type="Proteomes" id="UP000198919">
    <property type="component" value="Unassembled WGS sequence"/>
</dbReference>
<keyword evidence="2 3" id="KW-0663">Pyridoxal phosphate</keyword>
<dbReference type="InterPro" id="IPR000183">
    <property type="entry name" value="Orn/DAP/Arg_de-COase"/>
</dbReference>
<dbReference type="PROSITE" id="PS00879">
    <property type="entry name" value="ODR_DC_2_2"/>
    <property type="match status" value="1"/>
</dbReference>
<sequence length="419" mass="45324">MAQNHNDTSLSLSLQIADKFIIENDCLTIGGIPLPRLAQQVGQTPFFAYSRELINRQAQLLRAHIPEKVSIHYAIKANPFVPVIHHLSRLVEGFDVASANEMALALNSGVSPEDISFAGPGKTVEELQRAVAAQVLLNVESITELQRIKAIAAEYGFAARISLRINPDYNLNSSGMKMGGGPRQFGMDVSCVQDAMMVIRDNPEQLYFEGFQIFPGSQNLRADFLIEAQSKALDLVIELAKIAPSPVRRFNLGGGFGVPYFQGNKELDVAAVGKAMHALVAKAEQHLPEAEIILELGRFLVAPAGIYVAKIIDRKVSHDVTYLVADGGMNHHLAASGNLGQLIRRNYPAVIGNKVQGQQREVVNVVGPLCTPLDILLNQGDIAVAEPGDYIVIFQSGAYGLTASPNGFLSQKIAAEVLV</sequence>
<evidence type="ECO:0000259" key="4">
    <source>
        <dbReference type="Pfam" id="PF02784"/>
    </source>
</evidence>
<dbReference type="PRINTS" id="PR01182">
    <property type="entry name" value="ORNDCRBXLASE"/>
</dbReference>
<accession>A0A1I3S812</accession>
<reference evidence="7" key="1">
    <citation type="submission" date="2016-10" db="EMBL/GenBank/DDBJ databases">
        <authorList>
            <person name="Varghese N."/>
            <person name="Submissions S."/>
        </authorList>
    </citation>
    <scope>NUCLEOTIDE SEQUENCE [LARGE SCALE GENOMIC DNA]</scope>
    <source>
        <strain evidence="7">DSM 17908</strain>
    </source>
</reference>
<dbReference type="Gene3D" id="2.40.37.10">
    <property type="entry name" value="Lyase, Ornithine Decarboxylase, Chain A, domain 1"/>
    <property type="match status" value="1"/>
</dbReference>